<protein>
    <submittedName>
        <fullName evidence="1">Uncharacterized protein</fullName>
    </submittedName>
</protein>
<comment type="caution">
    <text evidence="1">The sequence shown here is derived from an EMBL/GenBank/DDBJ whole genome shotgun (WGS) entry which is preliminary data.</text>
</comment>
<sequence length="583" mass="65894">MSTLEGRNFEDGQTIEPVRLAANVSSTPGLSHEKYISRDGTNFFDDLASSERVSAGALSNRLPFSKSQNPIDGGEIQSEGSCRCFSLDEILIATNNFDDALAIGIGGFGKVFKGFIDDSAQMVAIKRLNVESKQGAKEFWMEVKMLSKLRHANLVALIGYCNECQEMILVYEYIALGTLADHLYRLRTTESNTSFSPLSWEERLDICIGAARGLYHLHFGTTQRFIHRDVKTTNILIDENWVAKISDFGLSKGPTNLSITHITTEVKGTFGYFDPEYFITRRLTVKSDVYAFGVVLLEVLCGRPAVDKKLSEEQMSLAHWAQQCIKEGKLGRVIDPSISGQIAPRCLKSFVVLTKNCLQKKSKSRPTTDEVLRSLELALVYQQRGRTEGIMRSGYAAKKSQPSWCRAHPDRPKVFSTVRTKDEPFQRPLITKMNDPNTLGKNLPCNIPFSGIMTKRFQSMMDRWLKEMKNISSSRGQLKDLLSSSKDPEIHFKYIKAATKAGQIEEVERVTRESNFYDPMKTKNFLMNAKLCNARPLMNVCDRFGFVPDLTHYLYSNNMLSDIEDYVQKVRVLSWVLDSIFVT</sequence>
<organism evidence="1 2">
    <name type="scientific">Rhododendron molle</name>
    <name type="common">Chinese azalea</name>
    <name type="synonym">Azalea mollis</name>
    <dbReference type="NCBI Taxonomy" id="49168"/>
    <lineage>
        <taxon>Eukaryota</taxon>
        <taxon>Viridiplantae</taxon>
        <taxon>Streptophyta</taxon>
        <taxon>Embryophyta</taxon>
        <taxon>Tracheophyta</taxon>
        <taxon>Spermatophyta</taxon>
        <taxon>Magnoliopsida</taxon>
        <taxon>eudicotyledons</taxon>
        <taxon>Gunneridae</taxon>
        <taxon>Pentapetalae</taxon>
        <taxon>asterids</taxon>
        <taxon>Ericales</taxon>
        <taxon>Ericaceae</taxon>
        <taxon>Ericoideae</taxon>
        <taxon>Rhodoreae</taxon>
        <taxon>Rhododendron</taxon>
    </lineage>
</organism>
<dbReference type="EMBL" id="CM046389">
    <property type="protein sequence ID" value="KAI8566827.1"/>
    <property type="molecule type" value="Genomic_DNA"/>
</dbReference>
<evidence type="ECO:0000313" key="1">
    <source>
        <dbReference type="EMBL" id="KAI8566827.1"/>
    </source>
</evidence>
<proteinExistence type="predicted"/>
<dbReference type="Proteomes" id="UP001062846">
    <property type="component" value="Chromosome 2"/>
</dbReference>
<evidence type="ECO:0000313" key="2">
    <source>
        <dbReference type="Proteomes" id="UP001062846"/>
    </source>
</evidence>
<reference evidence="1" key="1">
    <citation type="submission" date="2022-02" db="EMBL/GenBank/DDBJ databases">
        <title>Plant Genome Project.</title>
        <authorList>
            <person name="Zhang R.-G."/>
        </authorList>
    </citation>
    <scope>NUCLEOTIDE SEQUENCE</scope>
    <source>
        <strain evidence="1">AT1</strain>
    </source>
</reference>
<name>A0ACC0PM73_RHOML</name>
<keyword evidence="2" id="KW-1185">Reference proteome</keyword>
<accession>A0ACC0PM73</accession>
<gene>
    <name evidence="1" type="ORF">RHMOL_Rhmol02G0072500</name>
</gene>